<proteinExistence type="predicted"/>
<dbReference type="Proteomes" id="UP000563151">
    <property type="component" value="Unassembled WGS sequence"/>
</dbReference>
<dbReference type="RefSeq" id="WP_035147085.1">
    <property type="nucleotide sequence ID" value="NZ_JAAZWO010000008.1"/>
</dbReference>
<evidence type="ECO:0000313" key="2">
    <source>
        <dbReference type="Proteomes" id="UP000563151"/>
    </source>
</evidence>
<gene>
    <name evidence="1" type="ORF">HGG79_09210</name>
</gene>
<dbReference type="EMBL" id="JAAZWO010000008">
    <property type="protein sequence ID" value="MBC2397952.1"/>
    <property type="molecule type" value="Genomic_DNA"/>
</dbReference>
<evidence type="ECO:0000313" key="1">
    <source>
        <dbReference type="EMBL" id="MBC2397952.1"/>
    </source>
</evidence>
<protein>
    <submittedName>
        <fullName evidence="1">Uncharacterized protein</fullName>
    </submittedName>
</protein>
<accession>A0A923E7H0</accession>
<reference evidence="1 2" key="1">
    <citation type="submission" date="2020-04" db="EMBL/GenBank/DDBJ databases">
        <title>Genomic insights into acetone-butanol-ethanol (ABE) fermentation by sequencing solventogenic clostridia strains.</title>
        <authorList>
            <person name="Brown S."/>
        </authorList>
    </citation>
    <scope>NUCLEOTIDE SEQUENCE [LARGE SCALE GENOMIC DNA]</scope>
    <source>
        <strain evidence="1 2">DJ011</strain>
    </source>
</reference>
<comment type="caution">
    <text evidence="1">The sequence shown here is derived from an EMBL/GenBank/DDBJ whole genome shotgun (WGS) entry which is preliminary data.</text>
</comment>
<name>A0A923E7H0_CLOTT</name>
<dbReference type="AlphaFoldDB" id="A0A923E7H0"/>
<organism evidence="1 2">
    <name type="scientific">Clostridium tetanomorphum</name>
    <dbReference type="NCBI Taxonomy" id="1553"/>
    <lineage>
        <taxon>Bacteria</taxon>
        <taxon>Bacillati</taxon>
        <taxon>Bacillota</taxon>
        <taxon>Clostridia</taxon>
        <taxon>Eubacteriales</taxon>
        <taxon>Clostridiaceae</taxon>
        <taxon>Clostridium</taxon>
    </lineage>
</organism>
<sequence>MGKKFDILREIAITKDQRKINNKSDQYLNSDRVISPGVPKRAGIDATERVNRLYYKFIKR</sequence>
<keyword evidence="2" id="KW-1185">Reference proteome</keyword>